<gene>
    <name evidence="1" type="ORF">HFQ13_08050</name>
</gene>
<accession>A0AAE2YQ25</accession>
<dbReference type="InterPro" id="IPR024409">
    <property type="entry name" value="DUF3833"/>
</dbReference>
<organism evidence="1 2">
    <name type="scientific">Igneacidithiobacillus copahuensis</name>
    <dbReference type="NCBI Taxonomy" id="2724909"/>
    <lineage>
        <taxon>Bacteria</taxon>
        <taxon>Pseudomonadati</taxon>
        <taxon>Pseudomonadota</taxon>
        <taxon>Acidithiobacillia</taxon>
        <taxon>Acidithiobacillales</taxon>
        <taxon>Acidithiobacillaceae</taxon>
        <taxon>Igneacidithiobacillus</taxon>
    </lineage>
</organism>
<reference evidence="1" key="1">
    <citation type="journal article" date="2021" name="ISME J.">
        <title>Genomic evolution of the class Acidithiobacillia: deep-branching Proteobacteria living in extreme acidic conditions.</title>
        <authorList>
            <person name="Moya-Beltran A."/>
            <person name="Beard S."/>
            <person name="Rojas-Villalobos C."/>
            <person name="Issotta F."/>
            <person name="Gallardo Y."/>
            <person name="Ulloa R."/>
            <person name="Giaveno A."/>
            <person name="Degli Esposti M."/>
            <person name="Johnson D.B."/>
            <person name="Quatrini R."/>
        </authorList>
    </citation>
    <scope>NUCLEOTIDE SEQUENCE</scope>
    <source>
        <strain evidence="1">VAN18-1</strain>
    </source>
</reference>
<sequence>MTVDSTRAYAKGVPEFPLDQFFSGPLAASGIFCDRRGRVRNRFFMHLFGEWQGETGTLEERFTFLDDQGANSHAERIWNLQITDRKNFRATAKGSAGDLVGIAEGASEGYAMHWRYTVRQPVGGKFYNLRTDDRMYRLDADHVTNHSRMRFWGIFVGEAIIEIHRLPASMAELARTYPQPGEYR</sequence>
<keyword evidence="2" id="KW-1185">Reference proteome</keyword>
<proteinExistence type="predicted"/>
<name>A0AAE2YQ25_9PROT</name>
<evidence type="ECO:0000313" key="1">
    <source>
        <dbReference type="EMBL" id="MBU2788155.1"/>
    </source>
</evidence>
<dbReference type="AlphaFoldDB" id="A0AAE2YQ25"/>
<evidence type="ECO:0000313" key="2">
    <source>
        <dbReference type="Proteomes" id="UP001197378"/>
    </source>
</evidence>
<protein>
    <submittedName>
        <fullName evidence="1">DUF3833 domain-containing protein</fullName>
    </submittedName>
</protein>
<dbReference type="Proteomes" id="UP001197378">
    <property type="component" value="Unassembled WGS sequence"/>
</dbReference>
<dbReference type="Pfam" id="PF12915">
    <property type="entry name" value="DUF3833"/>
    <property type="match status" value="1"/>
</dbReference>
<dbReference type="RefSeq" id="WP_215872999.1">
    <property type="nucleotide sequence ID" value="NZ_JAAXYO010000107.1"/>
</dbReference>
<comment type="caution">
    <text evidence="1">The sequence shown here is derived from an EMBL/GenBank/DDBJ whole genome shotgun (WGS) entry which is preliminary data.</text>
</comment>
<dbReference type="EMBL" id="JAAXYO010000107">
    <property type="protein sequence ID" value="MBU2788155.1"/>
    <property type="molecule type" value="Genomic_DNA"/>
</dbReference>